<evidence type="ECO:0000256" key="2">
    <source>
        <dbReference type="ARBA" id="ARBA00022553"/>
    </source>
</evidence>
<comment type="caution">
    <text evidence="12">The sequence shown here is derived from an EMBL/GenBank/DDBJ whole genome shotgun (WGS) entry which is preliminary data.</text>
</comment>
<proteinExistence type="predicted"/>
<evidence type="ECO:0000256" key="3">
    <source>
        <dbReference type="ARBA" id="ARBA00022692"/>
    </source>
</evidence>
<dbReference type="InterPro" id="IPR059000">
    <property type="entry name" value="ATPase_P-type_domA"/>
</dbReference>
<dbReference type="InterPro" id="IPR001757">
    <property type="entry name" value="P_typ_ATPase"/>
</dbReference>
<dbReference type="SFLD" id="SFLDS00003">
    <property type="entry name" value="Haloacid_Dehalogenase"/>
    <property type="match status" value="1"/>
</dbReference>
<dbReference type="Gene3D" id="2.70.150.10">
    <property type="entry name" value="Calcium-transporting ATPase, cytoplasmic transduction domain A"/>
    <property type="match status" value="1"/>
</dbReference>
<feature type="domain" description="Cation-transporting P-type ATPase N-terminal" evidence="11">
    <location>
        <begin position="3"/>
        <end position="77"/>
    </location>
</feature>
<dbReference type="Gene3D" id="3.40.1110.10">
    <property type="entry name" value="Calcium-transporting ATPase, cytoplasmic domain N"/>
    <property type="match status" value="1"/>
</dbReference>
<dbReference type="Pfam" id="PF00689">
    <property type="entry name" value="Cation_ATPase_C"/>
    <property type="match status" value="1"/>
</dbReference>
<feature type="transmembrane region" description="Helical" evidence="10">
    <location>
        <begin position="807"/>
        <end position="825"/>
    </location>
</feature>
<dbReference type="PANTHER" id="PTHR42861">
    <property type="entry name" value="CALCIUM-TRANSPORTING ATPASE"/>
    <property type="match status" value="1"/>
</dbReference>
<dbReference type="Gene3D" id="3.40.50.1000">
    <property type="entry name" value="HAD superfamily/HAD-like"/>
    <property type="match status" value="1"/>
</dbReference>
<gene>
    <name evidence="12" type="ORF">JMN32_20875</name>
</gene>
<accession>A0A937FZ12</accession>
<dbReference type="SUPFAM" id="SSF81653">
    <property type="entry name" value="Calcium ATPase, transduction domain A"/>
    <property type="match status" value="1"/>
</dbReference>
<dbReference type="InterPro" id="IPR044492">
    <property type="entry name" value="P_typ_ATPase_HD_dom"/>
</dbReference>
<dbReference type="SMART" id="SM00831">
    <property type="entry name" value="Cation_ATPase_N"/>
    <property type="match status" value="1"/>
</dbReference>
<dbReference type="InterPro" id="IPR023298">
    <property type="entry name" value="ATPase_P-typ_TM_dom_sf"/>
</dbReference>
<dbReference type="SFLD" id="SFLDF00027">
    <property type="entry name" value="p-type_atpase"/>
    <property type="match status" value="1"/>
</dbReference>
<comment type="subcellular location">
    <subcellularLocation>
        <location evidence="1">Endomembrane system</location>
        <topology evidence="1">Multi-pass membrane protein</topology>
    </subcellularLocation>
</comment>
<evidence type="ECO:0000256" key="5">
    <source>
        <dbReference type="ARBA" id="ARBA00022840"/>
    </source>
</evidence>
<dbReference type="GO" id="GO:0012505">
    <property type="term" value="C:endomembrane system"/>
    <property type="evidence" value="ECO:0007669"/>
    <property type="project" value="UniProtKB-SubCell"/>
</dbReference>
<feature type="transmembrane region" description="Helical" evidence="10">
    <location>
        <begin position="694"/>
        <end position="717"/>
    </location>
</feature>
<evidence type="ECO:0000313" key="13">
    <source>
        <dbReference type="Proteomes" id="UP000614216"/>
    </source>
</evidence>
<keyword evidence="8 10" id="KW-1133">Transmembrane helix</keyword>
<keyword evidence="6" id="KW-0460">Magnesium</keyword>
<keyword evidence="7" id="KW-1278">Translocase</keyword>
<dbReference type="AlphaFoldDB" id="A0A937FZ12"/>
<dbReference type="FunFam" id="3.40.50.1000:FF:000001">
    <property type="entry name" value="Phospholipid-transporting ATPase IC"/>
    <property type="match status" value="1"/>
</dbReference>
<dbReference type="Pfam" id="PF00122">
    <property type="entry name" value="E1-E2_ATPase"/>
    <property type="match status" value="1"/>
</dbReference>
<keyword evidence="3 10" id="KW-0812">Transmembrane</keyword>
<dbReference type="InterPro" id="IPR023214">
    <property type="entry name" value="HAD_sf"/>
</dbReference>
<dbReference type="PROSITE" id="PS00154">
    <property type="entry name" value="ATPASE_E1_E2"/>
    <property type="match status" value="1"/>
</dbReference>
<dbReference type="InterPro" id="IPR008250">
    <property type="entry name" value="ATPase_P-typ_transduc_dom_A_sf"/>
</dbReference>
<sequence>MKSAYNLKPEQIFSAMGITPESGLNDEGVTERREQYGVNDIQEDKGQTWADIILRQVKSPIVLLLFFAAGASFFFGEWLDGIAILIVILINTAVGFYMEYQADRSMQALRDLTSITARGIRNGILMEIDSRELVPGDIIYLEAGDMVPADARIFKLALLQINESTLTGESLPVEKGIDALPEGTAVAEQVNMVFKGTYVTRGNASAIVTGTGMDTELGKIANLVSKAEQASTPLEKKLEAFSKRLIKVTLLLVLLIFIAGWLMGQDFFEMLRTSIALAVAAIPEGLPIVATLGLARGMLIMARHNVIVKKLSAVETLGSTNVICTDKTGTLTENQMSVQRVKPKPSEADPANSKILQAMALCNTANITDDGTEIGDPLETALLRYVNTYGVSDSIRSRYPKISEEPFSSETKRMITTHKDDDGSIAFVKGAVEEILLISDKIGTENTVLTSENKKALLNEASELASSGYKVIALAFQQSPSNKIRTAGFSFLAIVALMDPARPDVAQAIDECKSAGIKVIMITGDHPQTANEIATQLNLIDRKNKGTSTGLMGSEMKAYEELTEDDKTLWTETSVFARVNPVQKLDLIQVLQDQKYVVGMTGDGVNDAPALKKADIGIAMGQRGTQVAQGVADMILKDDSFSSIVMAIKQGRIIFENIRKFVIYLLSSNLSEIIAISIASGLSLHFQLLPLQILFINLVSDVLPALALGATAAPGDIMKQPPRNQDKPIIDPGRWRAIIFYAITISACSLGAVVSYHFLIYPAGEWNPELYNNILFFTLISAQLLHVFNMNSSSSNFFRSEVMRNKYVWYALACGVGIIGILYQFEIFREVLSLYPLTVVDWLVIVTFSLLNMTINYLAKFFKIIAH</sequence>
<dbReference type="SUPFAM" id="SSF81660">
    <property type="entry name" value="Metal cation-transporting ATPase, ATP-binding domain N"/>
    <property type="match status" value="1"/>
</dbReference>
<name>A0A937FZ12_9BACT</name>
<evidence type="ECO:0000256" key="6">
    <source>
        <dbReference type="ARBA" id="ARBA00022842"/>
    </source>
</evidence>
<evidence type="ECO:0000256" key="9">
    <source>
        <dbReference type="ARBA" id="ARBA00023136"/>
    </source>
</evidence>
<keyword evidence="9 10" id="KW-0472">Membrane</keyword>
<evidence type="ECO:0000313" key="12">
    <source>
        <dbReference type="EMBL" id="MBL6448779.1"/>
    </source>
</evidence>
<keyword evidence="13" id="KW-1185">Reference proteome</keyword>
<dbReference type="SUPFAM" id="SSF81665">
    <property type="entry name" value="Calcium ATPase, transmembrane domain M"/>
    <property type="match status" value="1"/>
</dbReference>
<dbReference type="Pfam" id="PF13246">
    <property type="entry name" value="Cation_ATPase"/>
    <property type="match status" value="1"/>
</dbReference>
<feature type="transmembrane region" description="Helical" evidence="10">
    <location>
        <begin position="770"/>
        <end position="787"/>
    </location>
</feature>
<feature type="transmembrane region" description="Helical" evidence="10">
    <location>
        <begin position="57"/>
        <end position="75"/>
    </location>
</feature>
<dbReference type="RefSeq" id="WP_202858319.1">
    <property type="nucleotide sequence ID" value="NZ_JAEUGD010000065.1"/>
</dbReference>
<feature type="transmembrane region" description="Helical" evidence="10">
    <location>
        <begin position="275"/>
        <end position="295"/>
    </location>
</feature>
<dbReference type="EMBL" id="JAEUGD010000065">
    <property type="protein sequence ID" value="MBL6448779.1"/>
    <property type="molecule type" value="Genomic_DNA"/>
</dbReference>
<dbReference type="InterPro" id="IPR006068">
    <property type="entry name" value="ATPase_P-typ_cation-transptr_C"/>
</dbReference>
<evidence type="ECO:0000256" key="4">
    <source>
        <dbReference type="ARBA" id="ARBA00022741"/>
    </source>
</evidence>
<feature type="transmembrane region" description="Helical" evidence="10">
    <location>
        <begin position="245"/>
        <end position="263"/>
    </location>
</feature>
<dbReference type="PRINTS" id="PR00119">
    <property type="entry name" value="CATATPASE"/>
</dbReference>
<keyword evidence="4" id="KW-0547">Nucleotide-binding</keyword>
<keyword evidence="2" id="KW-0597">Phosphoprotein</keyword>
<dbReference type="Gene3D" id="1.20.1110.10">
    <property type="entry name" value="Calcium-transporting ATPase, transmembrane domain"/>
    <property type="match status" value="1"/>
</dbReference>
<dbReference type="SFLD" id="SFLDG00002">
    <property type="entry name" value="C1.7:_P-type_atpase_like"/>
    <property type="match status" value="1"/>
</dbReference>
<dbReference type="InterPro" id="IPR036412">
    <property type="entry name" value="HAD-like_sf"/>
</dbReference>
<dbReference type="SUPFAM" id="SSF56784">
    <property type="entry name" value="HAD-like"/>
    <property type="match status" value="1"/>
</dbReference>
<feature type="transmembrane region" description="Helical" evidence="10">
    <location>
        <begin position="661"/>
        <end position="682"/>
    </location>
</feature>
<evidence type="ECO:0000256" key="1">
    <source>
        <dbReference type="ARBA" id="ARBA00004127"/>
    </source>
</evidence>
<reference evidence="12" key="1">
    <citation type="submission" date="2021-01" db="EMBL/GenBank/DDBJ databases">
        <title>Fulvivirga kasyanovii gen. nov., sp nov., a novel member of the phylum Bacteroidetes isolated from seawater in a mussel farm.</title>
        <authorList>
            <person name="Zhao L.-H."/>
            <person name="Wang Z.-J."/>
        </authorList>
    </citation>
    <scope>NUCLEOTIDE SEQUENCE</scope>
    <source>
        <strain evidence="12">29W222</strain>
    </source>
</reference>
<evidence type="ECO:0000256" key="7">
    <source>
        <dbReference type="ARBA" id="ARBA00022967"/>
    </source>
</evidence>
<feature type="transmembrane region" description="Helical" evidence="10">
    <location>
        <begin position="81"/>
        <end position="100"/>
    </location>
</feature>
<dbReference type="PRINTS" id="PR00120">
    <property type="entry name" value="HATPASE"/>
</dbReference>
<evidence type="ECO:0000256" key="10">
    <source>
        <dbReference type="SAM" id="Phobius"/>
    </source>
</evidence>
<dbReference type="FunFam" id="2.70.150.10:FF:000160">
    <property type="entry name" value="Sarcoplasmic/endoplasmic reticulum calcium ATPase 1"/>
    <property type="match status" value="1"/>
</dbReference>
<dbReference type="Proteomes" id="UP000614216">
    <property type="component" value="Unassembled WGS sequence"/>
</dbReference>
<evidence type="ECO:0000256" key="8">
    <source>
        <dbReference type="ARBA" id="ARBA00022989"/>
    </source>
</evidence>
<dbReference type="InterPro" id="IPR004014">
    <property type="entry name" value="ATPase_P-typ_cation-transptr_N"/>
</dbReference>
<dbReference type="GO" id="GO:0005524">
    <property type="term" value="F:ATP binding"/>
    <property type="evidence" value="ECO:0007669"/>
    <property type="project" value="UniProtKB-KW"/>
</dbReference>
<feature type="transmembrane region" description="Helical" evidence="10">
    <location>
        <begin position="738"/>
        <end position="758"/>
    </location>
</feature>
<evidence type="ECO:0000259" key="11">
    <source>
        <dbReference type="SMART" id="SM00831"/>
    </source>
</evidence>
<dbReference type="Pfam" id="PF00690">
    <property type="entry name" value="Cation_ATPase_N"/>
    <property type="match status" value="1"/>
</dbReference>
<dbReference type="InterPro" id="IPR018303">
    <property type="entry name" value="ATPase_P-typ_P_site"/>
</dbReference>
<organism evidence="12 13">
    <name type="scientific">Fulvivirga marina</name>
    <dbReference type="NCBI Taxonomy" id="2494733"/>
    <lineage>
        <taxon>Bacteria</taxon>
        <taxon>Pseudomonadati</taxon>
        <taxon>Bacteroidota</taxon>
        <taxon>Cytophagia</taxon>
        <taxon>Cytophagales</taxon>
        <taxon>Fulvivirgaceae</taxon>
        <taxon>Fulvivirga</taxon>
    </lineage>
</organism>
<dbReference type="InterPro" id="IPR023299">
    <property type="entry name" value="ATPase_P-typ_cyto_dom_N"/>
</dbReference>
<dbReference type="NCBIfam" id="TIGR01494">
    <property type="entry name" value="ATPase_P-type"/>
    <property type="match status" value="2"/>
</dbReference>
<protein>
    <submittedName>
        <fullName evidence="12">Cation-translocating P-type ATPase</fullName>
    </submittedName>
</protein>
<keyword evidence="5" id="KW-0067">ATP-binding</keyword>
<dbReference type="GO" id="GO:0016887">
    <property type="term" value="F:ATP hydrolysis activity"/>
    <property type="evidence" value="ECO:0007669"/>
    <property type="project" value="InterPro"/>
</dbReference>
<dbReference type="GO" id="GO:0016020">
    <property type="term" value="C:membrane"/>
    <property type="evidence" value="ECO:0007669"/>
    <property type="project" value="InterPro"/>
</dbReference>
<feature type="transmembrane region" description="Helical" evidence="10">
    <location>
        <begin position="837"/>
        <end position="859"/>
    </location>
</feature>